<proteinExistence type="predicted"/>
<protein>
    <recommendedName>
        <fullName evidence="1">SseB protein N-terminal domain-containing protein</fullName>
    </recommendedName>
</protein>
<keyword evidence="3" id="KW-1185">Reference proteome</keyword>
<dbReference type="OrthoDB" id="3288975at2"/>
<dbReference type="InterPro" id="IPR009839">
    <property type="entry name" value="SseB_N"/>
</dbReference>
<dbReference type="Proteomes" id="UP000199494">
    <property type="component" value="Unassembled WGS sequence"/>
</dbReference>
<evidence type="ECO:0000313" key="3">
    <source>
        <dbReference type="Proteomes" id="UP000199494"/>
    </source>
</evidence>
<dbReference type="STRING" id="530584.SAMN05421630_103180"/>
<dbReference type="KEGG" id="pmad:BAY61_01140"/>
<accession>A0A222VJD4</accession>
<dbReference type="RefSeq" id="WP_091801385.1">
    <property type="nucleotide sequence ID" value="NZ_CP016353.1"/>
</dbReference>
<dbReference type="AlphaFoldDB" id="A0A222VJD4"/>
<evidence type="ECO:0000313" key="2">
    <source>
        <dbReference type="EMBL" id="SDC68339.1"/>
    </source>
</evidence>
<feature type="domain" description="SseB protein N-terminal" evidence="1">
    <location>
        <begin position="172"/>
        <end position="283"/>
    </location>
</feature>
<organism evidence="2 3">
    <name type="scientific">Prauserella marina</name>
    <dbReference type="NCBI Taxonomy" id="530584"/>
    <lineage>
        <taxon>Bacteria</taxon>
        <taxon>Bacillati</taxon>
        <taxon>Actinomycetota</taxon>
        <taxon>Actinomycetes</taxon>
        <taxon>Pseudonocardiales</taxon>
        <taxon>Pseudonocardiaceae</taxon>
        <taxon>Prauserella</taxon>
    </lineage>
</organism>
<name>A0A222VJD4_9PSEU</name>
<evidence type="ECO:0000259" key="1">
    <source>
        <dbReference type="Pfam" id="PF07179"/>
    </source>
</evidence>
<dbReference type="Pfam" id="PF07179">
    <property type="entry name" value="SseB"/>
    <property type="match status" value="1"/>
</dbReference>
<reference evidence="2 3" key="1">
    <citation type="submission" date="2016-10" db="EMBL/GenBank/DDBJ databases">
        <authorList>
            <person name="de Groot N.N."/>
        </authorList>
    </citation>
    <scope>NUCLEOTIDE SEQUENCE [LARGE SCALE GENOMIC DNA]</scope>
    <source>
        <strain evidence="2 3">CGMCC 4.5506</strain>
    </source>
</reference>
<gene>
    <name evidence="2" type="ORF">SAMN05421630_103180</name>
</gene>
<dbReference type="EMBL" id="FMZE01000003">
    <property type="protein sequence ID" value="SDC68339.1"/>
    <property type="molecule type" value="Genomic_DNA"/>
</dbReference>
<sequence>MDPDWRPGNEVERDMLTALEASDGKRYAELLRTSPLYVPSFGDGDQEDWPEGLPRIDDEHVLVFTSPVTLFRALAGPARGYEELHYTSLRDRWPDPETQLVVNPGSPIGVFLSVKQVDDLAEGIEKLMPVEEIQNVVSDTMIEQLRQLCLASLGSDEEVAARALTDVIPNELERQLETAVEDLDFDAFLLALLGSDVVALTTEAVADPSRIARRDFPWRVLGTDEAPIIAVFSSHQVLDRVAPGGPHRAEISFLDLLASWPDDDYVMCFNPGTTTELTLPGGGVPELAAAMADAADD</sequence>